<dbReference type="PRINTS" id="PR00793">
    <property type="entry name" value="PROAMNOPTASE"/>
</dbReference>
<evidence type="ECO:0000256" key="1">
    <source>
        <dbReference type="ARBA" id="ARBA00001585"/>
    </source>
</evidence>
<evidence type="ECO:0000259" key="10">
    <source>
        <dbReference type="Pfam" id="PF00561"/>
    </source>
</evidence>
<evidence type="ECO:0000256" key="8">
    <source>
        <dbReference type="RuleBase" id="RU003421"/>
    </source>
</evidence>
<dbReference type="NCBIfam" id="TIGR01249">
    <property type="entry name" value="pro_imino_pep_1"/>
    <property type="match status" value="1"/>
</dbReference>
<dbReference type="EMBL" id="CACTIH010003763">
    <property type="protein sequence ID" value="CAA2984433.1"/>
    <property type="molecule type" value="Genomic_DNA"/>
</dbReference>
<comment type="caution">
    <text evidence="11">The sequence shown here is derived from an EMBL/GenBank/DDBJ whole genome shotgun (WGS) entry which is preliminary data.</text>
</comment>
<feature type="transmembrane region" description="Helical" evidence="9">
    <location>
        <begin position="12"/>
        <end position="32"/>
    </location>
</feature>
<dbReference type="InterPro" id="IPR005944">
    <property type="entry name" value="Pro_iminopeptidase"/>
</dbReference>
<keyword evidence="12" id="KW-1185">Reference proteome</keyword>
<accession>A0A8S0RYL5</accession>
<evidence type="ECO:0000256" key="5">
    <source>
        <dbReference type="ARBA" id="ARBA00022490"/>
    </source>
</evidence>
<dbReference type="PANTHER" id="PTHR43722">
    <property type="entry name" value="PROLINE IMINOPEPTIDASE"/>
    <property type="match status" value="1"/>
</dbReference>
<comment type="similarity">
    <text evidence="3 8">Belongs to the peptidase S33 family.</text>
</comment>
<dbReference type="GO" id="GO:0006508">
    <property type="term" value="P:proteolysis"/>
    <property type="evidence" value="ECO:0007669"/>
    <property type="project" value="UniProtKB-KW"/>
</dbReference>
<comment type="subcellular location">
    <subcellularLocation>
        <location evidence="2">Cytoplasm</location>
    </subcellularLocation>
</comment>
<dbReference type="Gramene" id="OE9A034497T2">
    <property type="protein sequence ID" value="OE9A034497C2"/>
    <property type="gene ID" value="OE9A034497"/>
</dbReference>
<keyword evidence="9" id="KW-0472">Membrane</keyword>
<protein>
    <recommendedName>
        <fullName evidence="8">Proline iminopeptidase</fullName>
        <ecNumber evidence="8">3.4.11.5</ecNumber>
    </recommendedName>
</protein>
<keyword evidence="9" id="KW-0812">Transmembrane</keyword>
<name>A0A8S0RYL5_OLEEU</name>
<proteinExistence type="inferred from homology"/>
<dbReference type="Pfam" id="PF00561">
    <property type="entry name" value="Abhydrolase_1"/>
    <property type="match status" value="1"/>
</dbReference>
<evidence type="ECO:0000256" key="6">
    <source>
        <dbReference type="ARBA" id="ARBA00022670"/>
    </source>
</evidence>
<dbReference type="SUPFAM" id="SSF53474">
    <property type="entry name" value="alpha/beta-Hydrolases"/>
    <property type="match status" value="1"/>
</dbReference>
<keyword evidence="9" id="KW-1133">Transmembrane helix</keyword>
<reference evidence="11 12" key="1">
    <citation type="submission" date="2019-12" db="EMBL/GenBank/DDBJ databases">
        <authorList>
            <person name="Alioto T."/>
            <person name="Alioto T."/>
            <person name="Gomez Garrido J."/>
        </authorList>
    </citation>
    <scope>NUCLEOTIDE SEQUENCE [LARGE SCALE GENOMIC DNA]</scope>
</reference>
<evidence type="ECO:0000313" key="12">
    <source>
        <dbReference type="Proteomes" id="UP000594638"/>
    </source>
</evidence>
<dbReference type="Gene3D" id="3.40.50.1820">
    <property type="entry name" value="alpha/beta hydrolase"/>
    <property type="match status" value="1"/>
</dbReference>
<gene>
    <name evidence="11" type="ORF">OLEA9_A034497</name>
</gene>
<evidence type="ECO:0000256" key="9">
    <source>
        <dbReference type="SAM" id="Phobius"/>
    </source>
</evidence>
<dbReference type="InterPro" id="IPR000073">
    <property type="entry name" value="AB_hydrolase_1"/>
</dbReference>
<evidence type="ECO:0000256" key="4">
    <source>
        <dbReference type="ARBA" id="ARBA00022438"/>
    </source>
</evidence>
<dbReference type="AlphaFoldDB" id="A0A8S0RYL5"/>
<comment type="catalytic activity">
    <reaction evidence="1 8">
        <text>Release of N-terminal proline from a peptide.</text>
        <dbReference type="EC" id="3.4.11.5"/>
    </reaction>
</comment>
<dbReference type="GO" id="GO:0005737">
    <property type="term" value="C:cytoplasm"/>
    <property type="evidence" value="ECO:0007669"/>
    <property type="project" value="UniProtKB-SubCell"/>
</dbReference>
<keyword evidence="5" id="KW-0963">Cytoplasm</keyword>
<keyword evidence="6 8" id="KW-0645">Protease</keyword>
<dbReference type="InterPro" id="IPR002410">
    <property type="entry name" value="Peptidase_S33"/>
</dbReference>
<sequence>MNILKKAINPRLYFSLLYLHGYWVSTSCLLVLEGFCTNGLIEFVKFHFVGEKILSLHYQNQEVLEESLDLKVQYSEMSKNLYADIEPYNTGFLKVSEIHTLYYEESGNPSGHPVVFIHGGPGGGTSPSNRKFFDPDFYRIILFDQRGAGKSTPHACLVENTTWNLIEDIEKLREHLEIPEWQVFGGSWGSTLALAYSQSHPDKVMGMVLRGIFLSRQKEIDWFYEGGAATIFPDAWEPFRDLIPESERGCFVKAYHKRLNSDDKETQYAASRAWTIWEMMTAHLIPNEVALQRGDDDEFCLAFARIENHYFMNKGFFPSDSFLLDNIEKIKHINTVIVQGRYDVCCPMTSAWDLHKVWPEADFIVVPNAGHSANEPGTSEQLVAATNKLKYVVKEK</sequence>
<dbReference type="OrthoDB" id="10249433at2759"/>
<feature type="domain" description="AB hydrolase-1" evidence="10">
    <location>
        <begin position="113"/>
        <end position="375"/>
    </location>
</feature>
<dbReference type="PROSITE" id="PS51257">
    <property type="entry name" value="PROKAR_LIPOPROTEIN"/>
    <property type="match status" value="1"/>
</dbReference>
<keyword evidence="7 8" id="KW-0378">Hydrolase</keyword>
<keyword evidence="4 8" id="KW-0031">Aminopeptidase</keyword>
<evidence type="ECO:0000256" key="7">
    <source>
        <dbReference type="ARBA" id="ARBA00022801"/>
    </source>
</evidence>
<evidence type="ECO:0000256" key="2">
    <source>
        <dbReference type="ARBA" id="ARBA00004496"/>
    </source>
</evidence>
<dbReference type="GO" id="GO:0004177">
    <property type="term" value="F:aminopeptidase activity"/>
    <property type="evidence" value="ECO:0007669"/>
    <property type="project" value="UniProtKB-KW"/>
</dbReference>
<evidence type="ECO:0000313" key="11">
    <source>
        <dbReference type="EMBL" id="CAA2984433.1"/>
    </source>
</evidence>
<evidence type="ECO:0000256" key="3">
    <source>
        <dbReference type="ARBA" id="ARBA00010088"/>
    </source>
</evidence>
<dbReference type="InterPro" id="IPR029058">
    <property type="entry name" value="AB_hydrolase_fold"/>
</dbReference>
<dbReference type="PANTHER" id="PTHR43722:SF1">
    <property type="entry name" value="PROLINE IMINOPEPTIDASE"/>
    <property type="match status" value="1"/>
</dbReference>
<dbReference type="EC" id="3.4.11.5" evidence="8"/>
<dbReference type="Proteomes" id="UP000594638">
    <property type="component" value="Unassembled WGS sequence"/>
</dbReference>
<organism evidence="11 12">
    <name type="scientific">Olea europaea subsp. europaea</name>
    <dbReference type="NCBI Taxonomy" id="158383"/>
    <lineage>
        <taxon>Eukaryota</taxon>
        <taxon>Viridiplantae</taxon>
        <taxon>Streptophyta</taxon>
        <taxon>Embryophyta</taxon>
        <taxon>Tracheophyta</taxon>
        <taxon>Spermatophyta</taxon>
        <taxon>Magnoliopsida</taxon>
        <taxon>eudicotyledons</taxon>
        <taxon>Gunneridae</taxon>
        <taxon>Pentapetalae</taxon>
        <taxon>asterids</taxon>
        <taxon>lamiids</taxon>
        <taxon>Lamiales</taxon>
        <taxon>Oleaceae</taxon>
        <taxon>Oleeae</taxon>
        <taxon>Olea</taxon>
    </lineage>
</organism>